<sequence length="427" mass="49552">MNPNIQQLIDQTKAKFGLDLYYLKRHSFHRYVNMFNETVYTLNMEWFPSDEAEPEDDDLNPDGTAVIDVNLNTGQVETVIFVMDKTFAKNGVTFERPYPAHVIQWIEQETGLIYGEHFHMHQKEKGELFFEEAIDGVKVTPSGRIEVKWDENGQLIHFIHRGPFRAKKLLRAEEYVLSINRIEDLAKQQVQRFDWPSFEQNRIRPIYALEEIYVKNDGTGTIPFEIGREETHCIHMNQVMEWNEPLNKAFEKKEIDINEDITAEQALSLEPSPDTFPISKEEQAACIKAVRTFLAQKYSKDTGKWVLKTLHRDHGYIQAILKTNEQEGCGFMDKIKVFIDASTFEVINYIDKKEMFQVCGILNPSQTASEITISQKEAFEKLRERLELTPIYVYDDVQKQYVLCGKLDCHEGVDAVSGEVFSLKDLS</sequence>
<gene>
    <name evidence="1" type="ORF">BSA145_11675</name>
</gene>
<name>A0A1L6ZIX9_BACIA</name>
<evidence type="ECO:0008006" key="3">
    <source>
        <dbReference type="Google" id="ProtNLM"/>
    </source>
</evidence>
<dbReference type="AlphaFoldDB" id="A0A1L6ZIX9"/>
<accession>A0A1L6ZIX9</accession>
<evidence type="ECO:0000313" key="1">
    <source>
        <dbReference type="EMBL" id="APT46467.1"/>
    </source>
</evidence>
<proteinExistence type="predicted"/>
<organism evidence="1 2">
    <name type="scientific">Bacillus safensis</name>
    <dbReference type="NCBI Taxonomy" id="561879"/>
    <lineage>
        <taxon>Bacteria</taxon>
        <taxon>Bacillati</taxon>
        <taxon>Bacillota</taxon>
        <taxon>Bacilli</taxon>
        <taxon>Bacillales</taxon>
        <taxon>Bacillaceae</taxon>
        <taxon>Bacillus</taxon>
    </lineage>
</organism>
<dbReference type="EMBL" id="CP015607">
    <property type="protein sequence ID" value="APT46467.1"/>
    <property type="molecule type" value="Genomic_DNA"/>
</dbReference>
<reference evidence="1 2" key="1">
    <citation type="submission" date="2016-05" db="EMBL/GenBank/DDBJ databases">
        <title>Complete Genome and Methylome Analysis of Psychrotrophic Bacterial Isolates from Antarctic Lake Untersee.</title>
        <authorList>
            <person name="Fomenkov A."/>
            <person name="Akimov V.N."/>
            <person name="Vasilyeva L.V."/>
            <person name="Andersen D."/>
            <person name="Vincze T."/>
            <person name="Roberts R.J."/>
        </authorList>
    </citation>
    <scope>NUCLEOTIDE SEQUENCE [LARGE SCALE GENOMIC DNA]</scope>
    <source>
        <strain evidence="1 2">U14-5</strain>
    </source>
</reference>
<dbReference type="RefSeq" id="WP_075622576.1">
    <property type="nucleotide sequence ID" value="NZ_CP015607.1"/>
</dbReference>
<evidence type="ECO:0000313" key="2">
    <source>
        <dbReference type="Proteomes" id="UP000185426"/>
    </source>
</evidence>
<dbReference type="Proteomes" id="UP000185426">
    <property type="component" value="Chromosome"/>
</dbReference>
<protein>
    <recommendedName>
        <fullName evidence="3">DUF4901 domain-containing protein</fullName>
    </recommendedName>
</protein>